<dbReference type="InterPro" id="IPR017441">
    <property type="entry name" value="Protein_kinase_ATP_BS"/>
</dbReference>
<dbReference type="PROSITE" id="PS00108">
    <property type="entry name" value="PROTEIN_KINASE_ST"/>
    <property type="match status" value="1"/>
</dbReference>
<dbReference type="RefSeq" id="WP_137968087.1">
    <property type="nucleotide sequence ID" value="NZ_BJHV01000001.1"/>
</dbReference>
<dbReference type="PANTHER" id="PTHR43289">
    <property type="entry name" value="MITOGEN-ACTIVATED PROTEIN KINASE KINASE KINASE 20-RELATED"/>
    <property type="match status" value="1"/>
</dbReference>
<evidence type="ECO:0000256" key="5">
    <source>
        <dbReference type="ARBA" id="ARBA00022777"/>
    </source>
</evidence>
<feature type="binding site" evidence="7">
    <location>
        <position position="40"/>
    </location>
    <ligand>
        <name>ATP</name>
        <dbReference type="ChEBI" id="CHEBI:30616"/>
    </ligand>
</feature>
<dbReference type="SMART" id="SM00220">
    <property type="entry name" value="S_TKc"/>
    <property type="match status" value="1"/>
</dbReference>
<gene>
    <name evidence="10" type="ORF">SANT12839_074470</name>
</gene>
<keyword evidence="11" id="KW-1185">Reference proteome</keyword>
<name>A0A4D4KC73_9ACTN</name>
<organism evidence="10 11">
    <name type="scientific">Streptomyces antimycoticus</name>
    <dbReference type="NCBI Taxonomy" id="68175"/>
    <lineage>
        <taxon>Bacteria</taxon>
        <taxon>Bacillati</taxon>
        <taxon>Actinomycetota</taxon>
        <taxon>Actinomycetes</taxon>
        <taxon>Kitasatosporales</taxon>
        <taxon>Streptomycetaceae</taxon>
        <taxon>Streptomyces</taxon>
        <taxon>Streptomyces violaceusniger group</taxon>
    </lineage>
</organism>
<evidence type="ECO:0000256" key="7">
    <source>
        <dbReference type="PROSITE-ProRule" id="PRU10141"/>
    </source>
</evidence>
<keyword evidence="5" id="KW-0418">Kinase</keyword>
<dbReference type="SUPFAM" id="SSF56112">
    <property type="entry name" value="Protein kinase-like (PK-like)"/>
    <property type="match status" value="1"/>
</dbReference>
<protein>
    <recommendedName>
        <fullName evidence="1">non-specific serine/threonine protein kinase</fullName>
        <ecNumber evidence="1">2.7.11.1</ecNumber>
    </recommendedName>
</protein>
<evidence type="ECO:0000256" key="2">
    <source>
        <dbReference type="ARBA" id="ARBA00022527"/>
    </source>
</evidence>
<dbReference type="InterPro" id="IPR000719">
    <property type="entry name" value="Prot_kinase_dom"/>
</dbReference>
<keyword evidence="2" id="KW-0723">Serine/threonine-protein kinase</keyword>
<keyword evidence="4 7" id="KW-0547">Nucleotide-binding</keyword>
<evidence type="ECO:0000256" key="3">
    <source>
        <dbReference type="ARBA" id="ARBA00022679"/>
    </source>
</evidence>
<evidence type="ECO:0000256" key="4">
    <source>
        <dbReference type="ARBA" id="ARBA00022741"/>
    </source>
</evidence>
<evidence type="ECO:0000313" key="11">
    <source>
        <dbReference type="Proteomes" id="UP000299290"/>
    </source>
</evidence>
<dbReference type="GO" id="GO:0005524">
    <property type="term" value="F:ATP binding"/>
    <property type="evidence" value="ECO:0007669"/>
    <property type="project" value="UniProtKB-UniRule"/>
</dbReference>
<dbReference type="CDD" id="cd14014">
    <property type="entry name" value="STKc_PknB_like"/>
    <property type="match status" value="1"/>
</dbReference>
<evidence type="ECO:0000259" key="9">
    <source>
        <dbReference type="PROSITE" id="PS50011"/>
    </source>
</evidence>
<evidence type="ECO:0000256" key="1">
    <source>
        <dbReference type="ARBA" id="ARBA00012513"/>
    </source>
</evidence>
<keyword evidence="6 7" id="KW-0067">ATP-binding</keyword>
<evidence type="ECO:0000313" key="10">
    <source>
        <dbReference type="EMBL" id="GDY46565.1"/>
    </source>
</evidence>
<reference evidence="10 11" key="1">
    <citation type="journal article" date="2020" name="Int. J. Syst. Evol. Microbiol.">
        <title>Reclassification of Streptomyces castelarensis and Streptomyces sporoclivatus as later heterotypic synonyms of Streptomyces antimycoticus.</title>
        <authorList>
            <person name="Komaki H."/>
            <person name="Tamura T."/>
        </authorList>
    </citation>
    <scope>NUCLEOTIDE SEQUENCE [LARGE SCALE GENOMIC DNA]</scope>
    <source>
        <strain evidence="10 11">NBRC 12839</strain>
    </source>
</reference>
<dbReference type="Gene3D" id="3.30.200.20">
    <property type="entry name" value="Phosphorylase Kinase, domain 1"/>
    <property type="match status" value="1"/>
</dbReference>
<dbReference type="EC" id="2.7.11.1" evidence="1"/>
<dbReference type="Gene3D" id="1.10.510.10">
    <property type="entry name" value="Transferase(Phosphotransferase) domain 1"/>
    <property type="match status" value="1"/>
</dbReference>
<evidence type="ECO:0000256" key="6">
    <source>
        <dbReference type="ARBA" id="ARBA00022840"/>
    </source>
</evidence>
<dbReference type="AlphaFoldDB" id="A0A4D4KC73"/>
<keyword evidence="3" id="KW-0808">Transferase</keyword>
<feature type="region of interest" description="Disordered" evidence="8">
    <location>
        <begin position="295"/>
        <end position="323"/>
    </location>
</feature>
<dbReference type="PANTHER" id="PTHR43289:SF6">
    <property type="entry name" value="SERINE_THREONINE-PROTEIN KINASE NEKL-3"/>
    <property type="match status" value="1"/>
</dbReference>
<accession>A0A4D4KC73</accession>
<sequence>MDIGPVIAKRYRIKQEIGSGGMGVVWLAHDEHLGRDVALKTMNVAPGLTENQRARDAERFQREARAAARLDHAGIATVYDLGEEKGTRYLVMQYVTGIDLDDRIAEQERLTIAETASVGVQIASVLGSVHARDVVHRDLKGRNVIIRTDGVVKVLDFGVAAFLDPDTARLTTTGERPGSLECMAPEQVKCTQVDHRTDLYALGCLLHKMLVGEPVFEHRSELMLPGLILDQPPTPLRELRPDTPSDLEILVLQLLSKNPRDRPAHAGEVWQRLAPWLPPRGDPAAALTPWAEVDPLRPFRHPMGPDARPVRAWANTRRPGQRG</sequence>
<comment type="caution">
    <text evidence="10">The sequence shown here is derived from an EMBL/GenBank/DDBJ whole genome shotgun (WGS) entry which is preliminary data.</text>
</comment>
<dbReference type="Pfam" id="PF00069">
    <property type="entry name" value="Pkinase"/>
    <property type="match status" value="1"/>
</dbReference>
<dbReference type="PROSITE" id="PS50011">
    <property type="entry name" value="PROTEIN_KINASE_DOM"/>
    <property type="match status" value="1"/>
</dbReference>
<feature type="domain" description="Protein kinase" evidence="9">
    <location>
        <begin position="11"/>
        <end position="277"/>
    </location>
</feature>
<dbReference type="InterPro" id="IPR011009">
    <property type="entry name" value="Kinase-like_dom_sf"/>
</dbReference>
<dbReference type="GO" id="GO:0004674">
    <property type="term" value="F:protein serine/threonine kinase activity"/>
    <property type="evidence" value="ECO:0007669"/>
    <property type="project" value="UniProtKB-KW"/>
</dbReference>
<proteinExistence type="predicted"/>
<dbReference type="EMBL" id="BJHV01000001">
    <property type="protein sequence ID" value="GDY46565.1"/>
    <property type="molecule type" value="Genomic_DNA"/>
</dbReference>
<dbReference type="PROSITE" id="PS00107">
    <property type="entry name" value="PROTEIN_KINASE_ATP"/>
    <property type="match status" value="1"/>
</dbReference>
<evidence type="ECO:0000256" key="8">
    <source>
        <dbReference type="SAM" id="MobiDB-lite"/>
    </source>
</evidence>
<dbReference type="Proteomes" id="UP000299290">
    <property type="component" value="Unassembled WGS sequence"/>
</dbReference>
<dbReference type="InterPro" id="IPR008271">
    <property type="entry name" value="Ser/Thr_kinase_AS"/>
</dbReference>